<gene>
    <name evidence="2" type="ORF">DXG03_002568</name>
</gene>
<name>A0A9P7KB50_9AGAR</name>
<feature type="compositionally biased region" description="Basic and acidic residues" evidence="1">
    <location>
        <begin position="22"/>
        <end position="35"/>
    </location>
</feature>
<evidence type="ECO:0000313" key="2">
    <source>
        <dbReference type="EMBL" id="KAG5642555.1"/>
    </source>
</evidence>
<evidence type="ECO:0000256" key="1">
    <source>
        <dbReference type="SAM" id="MobiDB-lite"/>
    </source>
</evidence>
<reference evidence="2" key="2">
    <citation type="submission" date="2021-10" db="EMBL/GenBank/DDBJ databases">
        <title>Phylogenomics reveals ancestral predisposition of the termite-cultivated fungus Termitomyces towards a domesticated lifestyle.</title>
        <authorList>
            <person name="Auxier B."/>
            <person name="Grum-Grzhimaylo A."/>
            <person name="Cardenas M.E."/>
            <person name="Lodge J.D."/>
            <person name="Laessoe T."/>
            <person name="Pedersen O."/>
            <person name="Smith M.E."/>
            <person name="Kuyper T.W."/>
            <person name="Franco-Molano E.A."/>
            <person name="Baroni T.J."/>
            <person name="Aanen D.K."/>
        </authorList>
    </citation>
    <scope>NUCLEOTIDE SEQUENCE</scope>
    <source>
        <strain evidence="2">AP01</strain>
        <tissue evidence="2">Mycelium</tissue>
    </source>
</reference>
<reference evidence="2" key="1">
    <citation type="submission" date="2020-07" db="EMBL/GenBank/DDBJ databases">
        <authorList>
            <person name="Nieuwenhuis M."/>
            <person name="Van De Peppel L.J.J."/>
        </authorList>
    </citation>
    <scope>NUCLEOTIDE SEQUENCE</scope>
    <source>
        <strain evidence="2">AP01</strain>
        <tissue evidence="2">Mycelium</tissue>
    </source>
</reference>
<organism evidence="2 3">
    <name type="scientific">Asterophora parasitica</name>
    <dbReference type="NCBI Taxonomy" id="117018"/>
    <lineage>
        <taxon>Eukaryota</taxon>
        <taxon>Fungi</taxon>
        <taxon>Dikarya</taxon>
        <taxon>Basidiomycota</taxon>
        <taxon>Agaricomycotina</taxon>
        <taxon>Agaricomycetes</taxon>
        <taxon>Agaricomycetidae</taxon>
        <taxon>Agaricales</taxon>
        <taxon>Tricholomatineae</taxon>
        <taxon>Lyophyllaceae</taxon>
        <taxon>Asterophora</taxon>
    </lineage>
</organism>
<dbReference type="AlphaFoldDB" id="A0A9P7KB50"/>
<feature type="compositionally biased region" description="Acidic residues" evidence="1">
    <location>
        <begin position="454"/>
        <end position="463"/>
    </location>
</feature>
<evidence type="ECO:0000313" key="3">
    <source>
        <dbReference type="Proteomes" id="UP000775547"/>
    </source>
</evidence>
<accession>A0A9P7KB50</accession>
<feature type="region of interest" description="Disordered" evidence="1">
    <location>
        <begin position="407"/>
        <end position="466"/>
    </location>
</feature>
<protein>
    <submittedName>
        <fullName evidence="2">Uncharacterized protein</fullName>
    </submittedName>
</protein>
<feature type="compositionally biased region" description="Polar residues" evidence="1">
    <location>
        <begin position="409"/>
        <end position="420"/>
    </location>
</feature>
<feature type="compositionally biased region" description="Basic and acidic residues" evidence="1">
    <location>
        <begin position="210"/>
        <end position="221"/>
    </location>
</feature>
<keyword evidence="3" id="KW-1185">Reference proteome</keyword>
<feature type="compositionally biased region" description="Low complexity" evidence="1">
    <location>
        <begin position="1"/>
        <end position="10"/>
    </location>
</feature>
<feature type="compositionally biased region" description="Basic residues" evidence="1">
    <location>
        <begin position="11"/>
        <end position="21"/>
    </location>
</feature>
<feature type="region of interest" description="Disordered" evidence="1">
    <location>
        <begin position="331"/>
        <end position="378"/>
    </location>
</feature>
<dbReference type="EMBL" id="JABCKV010000176">
    <property type="protein sequence ID" value="KAG5642555.1"/>
    <property type="molecule type" value="Genomic_DNA"/>
</dbReference>
<sequence length="575" mass="63151">MHTPSVAASSRSRKSSRHAKSRKESSETKPDKLEKLVVKTVDLPKDPYLKTGSPRPEYPGETLAVVVGESSRRSRCTPEFLQLASKRNLNDTFEDLGKKFTIVTGSEAVTFYKSFLGGKSAAEIVATKENTTADGEEPPSVVFGVAVTDARRRHVDYYTTWRSRTCAKDLTGRRLKYLDSQFRKAARALDNEAKATAAQRLPLFVAASTRSEKNEPDEPTTKSRPTSIIAPPPQLKLDAIRPPLYDPISKIKLFQVLTLSSSSATDSVVSLPYLDMVRNVPLTHRIPLRVTNPDRLSLISSSDAAASPTTEVQSPPATALAPIAESDEVIDTAAPTPRPTNSFLGPNDAMTRRNSIRSSHSKESSAASTISGGSHRSKKRDWEMPTFLIILLDDMIEQDTRTWHGLERQLSTNTPSNSARVSLWDGPLARDNGIKYSTPRSSRRSSRRSSPQQEEQESFSEDEESKHHIIPAVIPSAFQMTRSVSQRSFRPFIPPGAFASQTAGMAPTPTPMMVPMVALSSSSRHSAYGPIGPIPHVSPYPISPYVPLYPSPYSSPVIPDIRPLSRGIYPPFGYP</sequence>
<dbReference type="Proteomes" id="UP000775547">
    <property type="component" value="Unassembled WGS sequence"/>
</dbReference>
<dbReference type="OrthoDB" id="3048996at2759"/>
<feature type="region of interest" description="Disordered" evidence="1">
    <location>
        <begin position="207"/>
        <end position="233"/>
    </location>
</feature>
<proteinExistence type="predicted"/>
<feature type="region of interest" description="Disordered" evidence="1">
    <location>
        <begin position="1"/>
        <end position="35"/>
    </location>
</feature>
<comment type="caution">
    <text evidence="2">The sequence shown here is derived from an EMBL/GenBank/DDBJ whole genome shotgun (WGS) entry which is preliminary data.</text>
</comment>